<gene>
    <name evidence="2" type="ORF">CLAFUR5_10331</name>
</gene>
<feature type="compositionally biased region" description="Polar residues" evidence="1">
    <location>
        <begin position="188"/>
        <end position="214"/>
    </location>
</feature>
<feature type="region of interest" description="Disordered" evidence="1">
    <location>
        <begin position="1"/>
        <end position="60"/>
    </location>
</feature>
<dbReference type="KEGG" id="ffu:CLAFUR5_10331"/>
<evidence type="ECO:0000313" key="3">
    <source>
        <dbReference type="Proteomes" id="UP000756132"/>
    </source>
</evidence>
<dbReference type="OrthoDB" id="5404004at2759"/>
<dbReference type="Proteomes" id="UP000756132">
    <property type="component" value="Chromosome 7"/>
</dbReference>
<feature type="compositionally biased region" description="Pro residues" evidence="1">
    <location>
        <begin position="365"/>
        <end position="378"/>
    </location>
</feature>
<feature type="compositionally biased region" description="Polar residues" evidence="1">
    <location>
        <begin position="118"/>
        <end position="128"/>
    </location>
</feature>
<feature type="region of interest" description="Disordered" evidence="1">
    <location>
        <begin position="78"/>
        <end position="214"/>
    </location>
</feature>
<feature type="compositionally biased region" description="Basic and acidic residues" evidence="1">
    <location>
        <begin position="33"/>
        <end position="60"/>
    </location>
</feature>
<feature type="compositionally biased region" description="Polar residues" evidence="1">
    <location>
        <begin position="163"/>
        <end position="180"/>
    </location>
</feature>
<name>A0A9Q8PBY6_PASFU</name>
<sequence>MPNLRDKLRAPRGSVTPDPGKASGWSSPRLRKKNEPCHDSPIARDPRHFSPEPRTPRLDVNFEKPEFERYSVMFEKLLSNESKPSLLERRQSRAHRRKSEMRVGDIKIGERLEAVAQSPGTPKRSMTSPHLDKRLSIRVDSNERHHADDHEPSTAVNRPRQMQRAQTAPLNTTSPLTTVFTRGRKVTLESSPESNESALFSEGSLPSTPATVTTCTDSSSIRREWQDAEPAFDMVTSDHVRGVVAESAHTSTHYPRVTSPEDLERQIVQVSVARQVSVSQARSRVQRAVSSDNFKRPVRPRVVELSKNRKSEVGLLESACEDDDIDPVPSRETSKSGSEIAHAVPETIEQEYGTPRQAPVKAPMGPFPDPLKLNPPTPMAATFAESAKR</sequence>
<reference evidence="2" key="1">
    <citation type="submission" date="2021-12" db="EMBL/GenBank/DDBJ databases">
        <authorList>
            <person name="Zaccaron A."/>
            <person name="Stergiopoulos I."/>
        </authorList>
    </citation>
    <scope>NUCLEOTIDE SEQUENCE</scope>
    <source>
        <strain evidence="2">Race5_Kim</strain>
    </source>
</reference>
<keyword evidence="3" id="KW-1185">Reference proteome</keyword>
<feature type="region of interest" description="Disordered" evidence="1">
    <location>
        <begin position="314"/>
        <end position="389"/>
    </location>
</feature>
<evidence type="ECO:0000313" key="2">
    <source>
        <dbReference type="EMBL" id="UJO19654.1"/>
    </source>
</evidence>
<dbReference type="EMBL" id="CP090169">
    <property type="protein sequence ID" value="UJO19654.1"/>
    <property type="molecule type" value="Genomic_DNA"/>
</dbReference>
<accession>A0A9Q8PBY6</accession>
<feature type="compositionally biased region" description="Basic and acidic residues" evidence="1">
    <location>
        <begin position="100"/>
        <end position="113"/>
    </location>
</feature>
<feature type="compositionally biased region" description="Basic and acidic residues" evidence="1">
    <location>
        <begin position="130"/>
        <end position="152"/>
    </location>
</feature>
<dbReference type="AlphaFoldDB" id="A0A9Q8PBY6"/>
<dbReference type="GeneID" id="71990209"/>
<organism evidence="2 3">
    <name type="scientific">Passalora fulva</name>
    <name type="common">Tomato leaf mold</name>
    <name type="synonym">Cladosporium fulvum</name>
    <dbReference type="NCBI Taxonomy" id="5499"/>
    <lineage>
        <taxon>Eukaryota</taxon>
        <taxon>Fungi</taxon>
        <taxon>Dikarya</taxon>
        <taxon>Ascomycota</taxon>
        <taxon>Pezizomycotina</taxon>
        <taxon>Dothideomycetes</taxon>
        <taxon>Dothideomycetidae</taxon>
        <taxon>Mycosphaerellales</taxon>
        <taxon>Mycosphaerellaceae</taxon>
        <taxon>Fulvia</taxon>
    </lineage>
</organism>
<evidence type="ECO:0000256" key="1">
    <source>
        <dbReference type="SAM" id="MobiDB-lite"/>
    </source>
</evidence>
<proteinExistence type="predicted"/>
<dbReference type="RefSeq" id="XP_047764020.1">
    <property type="nucleotide sequence ID" value="XM_047909479.1"/>
</dbReference>
<protein>
    <submittedName>
        <fullName evidence="2">Uncharacterized protein</fullName>
    </submittedName>
</protein>
<reference evidence="2" key="2">
    <citation type="journal article" date="2022" name="Microb. Genom.">
        <title>A chromosome-scale genome assembly of the tomato pathogen Cladosporium fulvum reveals a compartmentalized genome architecture and the presence of a dispensable chromosome.</title>
        <authorList>
            <person name="Zaccaron A.Z."/>
            <person name="Chen L.H."/>
            <person name="Samaras A."/>
            <person name="Stergiopoulos I."/>
        </authorList>
    </citation>
    <scope>NUCLEOTIDE SEQUENCE</scope>
    <source>
        <strain evidence="2">Race5_Kim</strain>
    </source>
</reference>